<dbReference type="InterPro" id="IPR010227">
    <property type="entry name" value="NADH_Q_OxRdtase_chainM/4"/>
</dbReference>
<dbReference type="EMBL" id="JACWZY010000007">
    <property type="protein sequence ID" value="MBD2701072.1"/>
    <property type="molecule type" value="Genomic_DNA"/>
</dbReference>
<dbReference type="GO" id="GO:0008137">
    <property type="term" value="F:NADH dehydrogenase (ubiquinone) activity"/>
    <property type="evidence" value="ECO:0007669"/>
    <property type="project" value="InterPro"/>
</dbReference>
<dbReference type="RefSeq" id="WP_190886928.1">
    <property type="nucleotide sequence ID" value="NZ_JACWZY010000007.1"/>
</dbReference>
<dbReference type="GO" id="GO:0042773">
    <property type="term" value="P:ATP synthesis coupled electron transport"/>
    <property type="evidence" value="ECO:0007669"/>
    <property type="project" value="InterPro"/>
</dbReference>
<evidence type="ECO:0000259" key="8">
    <source>
        <dbReference type="Pfam" id="PF00361"/>
    </source>
</evidence>
<feature type="domain" description="NADH:quinone oxidoreductase/Mrp antiporter transmembrane" evidence="8">
    <location>
        <begin position="125"/>
        <end position="416"/>
    </location>
</feature>
<evidence type="ECO:0000256" key="3">
    <source>
        <dbReference type="ARBA" id="ARBA00022692"/>
    </source>
</evidence>
<dbReference type="PRINTS" id="PR01437">
    <property type="entry name" value="NUOXDRDTASE4"/>
</dbReference>
<evidence type="ECO:0000256" key="2">
    <source>
        <dbReference type="ARBA" id="ARBA00009025"/>
    </source>
</evidence>
<dbReference type="InterPro" id="IPR003918">
    <property type="entry name" value="NADH_UbQ_OxRdtase"/>
</dbReference>
<dbReference type="AlphaFoldDB" id="A0A926XZG7"/>
<evidence type="ECO:0000256" key="1">
    <source>
        <dbReference type="ARBA" id="ARBA00004127"/>
    </source>
</evidence>
<feature type="transmembrane region" description="Helical" evidence="7">
    <location>
        <begin position="68"/>
        <end position="93"/>
    </location>
</feature>
<dbReference type="PANTHER" id="PTHR43507">
    <property type="entry name" value="NADH-UBIQUINONE OXIDOREDUCTASE CHAIN 4"/>
    <property type="match status" value="1"/>
</dbReference>
<comment type="similarity">
    <text evidence="2">Belongs to the complex I subunit 4 family.</text>
</comment>
<evidence type="ECO:0000256" key="7">
    <source>
        <dbReference type="SAM" id="Phobius"/>
    </source>
</evidence>
<name>A0A926XZG7_9BACT</name>
<dbReference type="Proteomes" id="UP000598820">
    <property type="component" value="Unassembled WGS sequence"/>
</dbReference>
<dbReference type="Pfam" id="PF00361">
    <property type="entry name" value="Proton_antipo_M"/>
    <property type="match status" value="1"/>
</dbReference>
<feature type="transmembrane region" description="Helical" evidence="7">
    <location>
        <begin position="445"/>
        <end position="465"/>
    </location>
</feature>
<accession>A0A926XZG7</accession>
<feature type="transmembrane region" description="Helical" evidence="7">
    <location>
        <begin position="275"/>
        <end position="294"/>
    </location>
</feature>
<feature type="transmembrane region" description="Helical" evidence="7">
    <location>
        <begin position="301"/>
        <end position="320"/>
    </location>
</feature>
<feature type="transmembrane region" description="Helical" evidence="7">
    <location>
        <begin position="160"/>
        <end position="180"/>
    </location>
</feature>
<feature type="transmembrane region" description="Helical" evidence="7">
    <location>
        <begin position="371"/>
        <end position="392"/>
    </location>
</feature>
<comment type="caution">
    <text evidence="9">The sequence shown here is derived from an EMBL/GenBank/DDBJ whole genome shotgun (WGS) entry which is preliminary data.</text>
</comment>
<evidence type="ECO:0000256" key="6">
    <source>
        <dbReference type="RuleBase" id="RU000320"/>
    </source>
</evidence>
<gene>
    <name evidence="9" type="ORF">IC229_10535</name>
</gene>
<organism evidence="9 10">
    <name type="scientific">Spirosoma profusum</name>
    <dbReference type="NCBI Taxonomy" id="2771354"/>
    <lineage>
        <taxon>Bacteria</taxon>
        <taxon>Pseudomonadati</taxon>
        <taxon>Bacteroidota</taxon>
        <taxon>Cytophagia</taxon>
        <taxon>Cytophagales</taxon>
        <taxon>Cytophagaceae</taxon>
        <taxon>Spirosoma</taxon>
    </lineage>
</organism>
<dbReference type="PANTHER" id="PTHR43507:SF1">
    <property type="entry name" value="NADH-UBIQUINONE OXIDOREDUCTASE CHAIN 4"/>
    <property type="match status" value="1"/>
</dbReference>
<dbReference type="GO" id="GO:0012505">
    <property type="term" value="C:endomembrane system"/>
    <property type="evidence" value="ECO:0007669"/>
    <property type="project" value="UniProtKB-SubCell"/>
</dbReference>
<comment type="subcellular location">
    <subcellularLocation>
        <location evidence="1">Endomembrane system</location>
        <topology evidence="1">Multi-pass membrane protein</topology>
    </subcellularLocation>
    <subcellularLocation>
        <location evidence="6">Membrane</location>
        <topology evidence="6">Multi-pass membrane protein</topology>
    </subcellularLocation>
</comment>
<keyword evidence="3 6" id="KW-0812">Transmembrane</keyword>
<evidence type="ECO:0000256" key="4">
    <source>
        <dbReference type="ARBA" id="ARBA00022989"/>
    </source>
</evidence>
<keyword evidence="5 7" id="KW-0472">Membrane</keyword>
<feature type="transmembrane region" description="Helical" evidence="7">
    <location>
        <begin position="29"/>
        <end position="48"/>
    </location>
</feature>
<dbReference type="GO" id="GO:0016020">
    <property type="term" value="C:membrane"/>
    <property type="evidence" value="ECO:0007669"/>
    <property type="project" value="UniProtKB-SubCell"/>
</dbReference>
<feature type="transmembrane region" description="Helical" evidence="7">
    <location>
        <begin position="332"/>
        <end position="350"/>
    </location>
</feature>
<evidence type="ECO:0000256" key="5">
    <source>
        <dbReference type="ARBA" id="ARBA00023136"/>
    </source>
</evidence>
<keyword evidence="4 7" id="KW-1133">Transmembrane helix</keyword>
<dbReference type="NCBIfam" id="TIGR01972">
    <property type="entry name" value="NDH_I_M"/>
    <property type="match status" value="1"/>
</dbReference>
<evidence type="ECO:0000313" key="10">
    <source>
        <dbReference type="Proteomes" id="UP000598820"/>
    </source>
</evidence>
<keyword evidence="10" id="KW-1185">Reference proteome</keyword>
<feature type="transmembrane region" description="Helical" evidence="7">
    <location>
        <begin position="404"/>
        <end position="424"/>
    </location>
</feature>
<protein>
    <submittedName>
        <fullName evidence="9">NADH-quinone oxidoreductase subunit M</fullName>
    </submittedName>
</protein>
<feature type="transmembrane region" description="Helical" evidence="7">
    <location>
        <begin position="209"/>
        <end position="230"/>
    </location>
</feature>
<feature type="transmembrane region" description="Helical" evidence="7">
    <location>
        <begin position="105"/>
        <end position="122"/>
    </location>
</feature>
<dbReference type="GO" id="GO:0048039">
    <property type="term" value="F:ubiquinone binding"/>
    <property type="evidence" value="ECO:0007669"/>
    <property type="project" value="TreeGrafter"/>
</dbReference>
<dbReference type="GO" id="GO:0015990">
    <property type="term" value="P:electron transport coupled proton transport"/>
    <property type="evidence" value="ECO:0007669"/>
    <property type="project" value="TreeGrafter"/>
</dbReference>
<proteinExistence type="inferred from homology"/>
<sequence length="493" mass="54485">MLTLFLILFPVVAATLILLIGGSERTKQIALVATLVELAGAGYAFAVFKPDATSQFAFDYPWIGSLGIRFSAGIDGISVLLVLLTGLLVPFIVLSTFNRNYPRPATFYALMIYMQAALMGVFTARDGFLFYLFFEAALIPIYFLAAMWGGENRVPVTFKFFIYTIFGSLFMLVALVYLYYQTPATAGATHSAAIVDFYKLKLTPEAQNWVFWAFFIAFAIKMPVFPFHTWQPDTYVESPTPATMLLAGIMLKMGVYGLIRFILPIVPLGMETWGKTAIILSVIGILYGAIIAIRQRDMKRLIAYSSFSHVGLMAAGVFSQTETGMQGALVQMLAHGINVVGMFFVADVIFSRANTRQLDQLGGITQSTPKLTVYFMIMLLGSVALPLTNGFVGEFLLLHGVYTYNPYLGLAAGFTIIFGAVYMLRMFQKSMFGATTSRTESFADLTTSESWVLIPLVFMVFWIGIYPHSFLNVTEPAVANLMKYIGTTAVSMK</sequence>
<dbReference type="GO" id="GO:0003954">
    <property type="term" value="F:NADH dehydrogenase activity"/>
    <property type="evidence" value="ECO:0007669"/>
    <property type="project" value="TreeGrafter"/>
</dbReference>
<reference evidence="9" key="1">
    <citation type="submission" date="2020-09" db="EMBL/GenBank/DDBJ databases">
        <authorList>
            <person name="Kim M.K."/>
        </authorList>
    </citation>
    <scope>NUCLEOTIDE SEQUENCE</scope>
    <source>
        <strain evidence="9">BT702</strain>
    </source>
</reference>
<feature type="transmembrane region" description="Helical" evidence="7">
    <location>
        <begin position="242"/>
        <end position="263"/>
    </location>
</feature>
<feature type="transmembrane region" description="Helical" evidence="7">
    <location>
        <begin position="128"/>
        <end position="148"/>
    </location>
</feature>
<dbReference type="InterPro" id="IPR001750">
    <property type="entry name" value="ND/Mrp_TM"/>
</dbReference>
<evidence type="ECO:0000313" key="9">
    <source>
        <dbReference type="EMBL" id="MBD2701072.1"/>
    </source>
</evidence>
<feature type="transmembrane region" description="Helical" evidence="7">
    <location>
        <begin position="6"/>
        <end position="22"/>
    </location>
</feature>